<dbReference type="RefSeq" id="WP_112218821.1">
    <property type="nucleotide sequence ID" value="NZ_MVJN01000003.1"/>
</dbReference>
<comment type="caution">
    <text evidence="1">The sequence shown here is derived from an EMBL/GenBank/DDBJ whole genome shotgun (WGS) entry which is preliminary data.</text>
</comment>
<dbReference type="SUPFAM" id="SSF55729">
    <property type="entry name" value="Acyl-CoA N-acyltransferases (Nat)"/>
    <property type="match status" value="1"/>
</dbReference>
<dbReference type="AlphaFoldDB" id="A0A364LL59"/>
<accession>A0A364LL59</accession>
<evidence type="ECO:0000313" key="1">
    <source>
        <dbReference type="EMBL" id="RAP37464.1"/>
    </source>
</evidence>
<gene>
    <name evidence="1" type="ORF">B1207_04635</name>
</gene>
<reference evidence="1 2" key="1">
    <citation type="submission" date="2017-02" db="EMBL/GenBank/DDBJ databases">
        <title>Legionella quilivanii strain from human: case report and whole genome sequencing analysis.</title>
        <authorList>
            <person name="Lalancette C."/>
            <person name="Leduc J.-M."/>
            <person name="Levesque S."/>
            <person name="Fournier E."/>
            <person name="Saoud J."/>
            <person name="Faucher S.P."/>
            <person name="Bernard K."/>
            <person name="Martineau C."/>
            <person name="Longtin J."/>
        </authorList>
    </citation>
    <scope>NUCLEOTIDE SEQUENCE [LARGE SCALE GENOMIC DNA]</scope>
    <source>
        <strain evidence="1 2">ID143958</strain>
    </source>
</reference>
<dbReference type="Proteomes" id="UP000249458">
    <property type="component" value="Unassembled WGS sequence"/>
</dbReference>
<dbReference type="Pfam" id="PF12746">
    <property type="entry name" value="GNAT_acetyltran"/>
    <property type="match status" value="1"/>
</dbReference>
<organism evidence="1 2">
    <name type="scientific">Legionella quinlivanii</name>
    <dbReference type="NCBI Taxonomy" id="45073"/>
    <lineage>
        <taxon>Bacteria</taxon>
        <taxon>Pseudomonadati</taxon>
        <taxon>Pseudomonadota</taxon>
        <taxon>Gammaproteobacteria</taxon>
        <taxon>Legionellales</taxon>
        <taxon>Legionellaceae</taxon>
        <taxon>Legionella</taxon>
    </lineage>
</organism>
<protein>
    <recommendedName>
        <fullName evidence="3">N-acetyltransferase domain-containing protein</fullName>
    </recommendedName>
</protein>
<dbReference type="Gene3D" id="3.40.630.30">
    <property type="match status" value="1"/>
</dbReference>
<name>A0A364LL59_9GAMM</name>
<evidence type="ECO:0000313" key="2">
    <source>
        <dbReference type="Proteomes" id="UP000249458"/>
    </source>
</evidence>
<evidence type="ECO:0008006" key="3">
    <source>
        <dbReference type="Google" id="ProtNLM"/>
    </source>
</evidence>
<dbReference type="InterPro" id="IPR027365">
    <property type="entry name" value="GNAT_acetyltra_YdfB-like"/>
</dbReference>
<proteinExistence type="predicted"/>
<sequence>MIKVEKDQYSPIYNMYLTSESFFPLIAGVLLDKQDGVVYADNPQSPSQAYVEHAFGFAQIFGQSVESFEKQLEHYLLTSANFKPNKIRLYATYLPQFLTLPQHEMKRSYRQRFIIDSESSFDTHRIDSELQTKISISTAEPGNISKIDNEFGVVTRFWRDSLSFIKGSNAVVVLYEGNPASICYSASEADSRVEIDVLTLPAYRNTGLAKIAVVNFIKRCFNLSLTPLWDCFTNNSGSMMLCKSVGFTALNDPYPFYTIDK</sequence>
<dbReference type="EMBL" id="MVJN01000003">
    <property type="protein sequence ID" value="RAP37464.1"/>
    <property type="molecule type" value="Genomic_DNA"/>
</dbReference>
<dbReference type="InterPro" id="IPR016181">
    <property type="entry name" value="Acyl_CoA_acyltransferase"/>
</dbReference>